<gene>
    <name evidence="1" type="ORF">AVDCRST_MAG94-3986</name>
</gene>
<name>A0A6J4MVY6_9CYAN</name>
<reference evidence="1" key="1">
    <citation type="submission" date="2020-02" db="EMBL/GenBank/DDBJ databases">
        <authorList>
            <person name="Meier V. D."/>
        </authorList>
    </citation>
    <scope>NUCLEOTIDE SEQUENCE</scope>
    <source>
        <strain evidence="1">AVDCRST_MAG94</strain>
    </source>
</reference>
<sequence>MFGCPVHLYPSHLAASTGKVQKLSDIENPSPFPANSATARCSRIALQSASLPGVERS</sequence>
<organism evidence="1">
    <name type="scientific">uncultured Leptolyngbya sp</name>
    <dbReference type="NCBI Taxonomy" id="332963"/>
    <lineage>
        <taxon>Bacteria</taxon>
        <taxon>Bacillati</taxon>
        <taxon>Cyanobacteriota</taxon>
        <taxon>Cyanophyceae</taxon>
        <taxon>Leptolyngbyales</taxon>
        <taxon>Leptolyngbyaceae</taxon>
        <taxon>Leptolyngbya group</taxon>
        <taxon>Leptolyngbya</taxon>
        <taxon>environmental samples</taxon>
    </lineage>
</organism>
<dbReference type="EMBL" id="CADCTY010001385">
    <property type="protein sequence ID" value="CAA9368984.1"/>
    <property type="molecule type" value="Genomic_DNA"/>
</dbReference>
<protein>
    <submittedName>
        <fullName evidence="1">Uncharacterized protein</fullName>
    </submittedName>
</protein>
<accession>A0A6J4MVY6</accession>
<dbReference type="AlphaFoldDB" id="A0A6J4MVY6"/>
<proteinExistence type="predicted"/>
<evidence type="ECO:0000313" key="1">
    <source>
        <dbReference type="EMBL" id="CAA9368984.1"/>
    </source>
</evidence>